<feature type="region of interest" description="Disordered" evidence="1">
    <location>
        <begin position="1"/>
        <end position="25"/>
    </location>
</feature>
<dbReference type="AlphaFoldDB" id="A0A0M8PAE1"/>
<organism evidence="2 3">
    <name type="scientific">Penicillium nordicum</name>
    <dbReference type="NCBI Taxonomy" id="229535"/>
    <lineage>
        <taxon>Eukaryota</taxon>
        <taxon>Fungi</taxon>
        <taxon>Dikarya</taxon>
        <taxon>Ascomycota</taxon>
        <taxon>Pezizomycotina</taxon>
        <taxon>Eurotiomycetes</taxon>
        <taxon>Eurotiomycetidae</taxon>
        <taxon>Eurotiales</taxon>
        <taxon>Aspergillaceae</taxon>
        <taxon>Penicillium</taxon>
    </lineage>
</organism>
<keyword evidence="3" id="KW-1185">Reference proteome</keyword>
<dbReference type="Proteomes" id="UP000037696">
    <property type="component" value="Unassembled WGS sequence"/>
</dbReference>
<dbReference type="EMBL" id="LHQQ01000076">
    <property type="protein sequence ID" value="KOS43680.1"/>
    <property type="molecule type" value="Genomic_DNA"/>
</dbReference>
<proteinExistence type="predicted"/>
<gene>
    <name evidence="2" type="ORF">ACN38_g5422</name>
</gene>
<evidence type="ECO:0000313" key="3">
    <source>
        <dbReference type="Proteomes" id="UP000037696"/>
    </source>
</evidence>
<evidence type="ECO:0000256" key="1">
    <source>
        <dbReference type="SAM" id="MobiDB-lite"/>
    </source>
</evidence>
<reference evidence="2 3" key="1">
    <citation type="submission" date="2015-08" db="EMBL/GenBank/DDBJ databases">
        <title>Genome sequencing of Penicillium nordicum.</title>
        <authorList>
            <person name="Nguyen H.D."/>
            <person name="Seifert K.A."/>
        </authorList>
    </citation>
    <scope>NUCLEOTIDE SEQUENCE [LARGE SCALE GENOMIC DNA]</scope>
    <source>
        <strain evidence="2 3">DAOMC 185683</strain>
    </source>
</reference>
<evidence type="ECO:0000313" key="2">
    <source>
        <dbReference type="EMBL" id="KOS43680.1"/>
    </source>
</evidence>
<sequence>MSVCGEEYNPRNAMNCGDDSDAKGSGPHYQAHANLVLGRFGREGLGGHFIWEFRISPSINCMGISYQQAPHLCQIGGIPSMTRPLIHFSNFLSVGLHALDA</sequence>
<comment type="caution">
    <text evidence="2">The sequence shown here is derived from an EMBL/GenBank/DDBJ whole genome shotgun (WGS) entry which is preliminary data.</text>
</comment>
<protein>
    <submittedName>
        <fullName evidence="2">Uncharacterized protein</fullName>
    </submittedName>
</protein>
<accession>A0A0M8PAE1</accession>
<name>A0A0M8PAE1_9EURO</name>